<protein>
    <submittedName>
        <fullName evidence="2">Toll/interleukin-1 receptor domain-containing protein</fullName>
    </submittedName>
</protein>
<organism evidence="2 3">
    <name type="scientific">Kaistella gelatinilytica</name>
    <dbReference type="NCBI Taxonomy" id="2787636"/>
    <lineage>
        <taxon>Bacteria</taxon>
        <taxon>Pseudomonadati</taxon>
        <taxon>Bacteroidota</taxon>
        <taxon>Flavobacteriia</taxon>
        <taxon>Flavobacteriales</taxon>
        <taxon>Weeksellaceae</taxon>
        <taxon>Chryseobacterium group</taxon>
        <taxon>Kaistella</taxon>
    </lineage>
</organism>
<comment type="caution">
    <text evidence="2">The sequence shown here is derived from an EMBL/GenBank/DDBJ whole genome shotgun (WGS) entry which is preliminary data.</text>
</comment>
<evidence type="ECO:0000313" key="3">
    <source>
        <dbReference type="Proteomes" id="UP000660070"/>
    </source>
</evidence>
<dbReference type="RefSeq" id="WP_196079218.1">
    <property type="nucleotide sequence ID" value="NZ_JADPVI010000001.1"/>
</dbReference>
<name>A0ABS0FAH6_9FLAO</name>
<evidence type="ECO:0000313" key="2">
    <source>
        <dbReference type="EMBL" id="MBF8456717.1"/>
    </source>
</evidence>
<dbReference type="InterPro" id="IPR000157">
    <property type="entry name" value="TIR_dom"/>
</dbReference>
<dbReference type="Pfam" id="PF13676">
    <property type="entry name" value="TIR_2"/>
    <property type="match status" value="1"/>
</dbReference>
<gene>
    <name evidence="2" type="ORF">IV494_05925</name>
</gene>
<proteinExistence type="predicted"/>
<evidence type="ECO:0000259" key="1">
    <source>
        <dbReference type="Pfam" id="PF13676"/>
    </source>
</evidence>
<dbReference type="InterPro" id="IPR035897">
    <property type="entry name" value="Toll_tir_struct_dom_sf"/>
</dbReference>
<dbReference type="Proteomes" id="UP000660070">
    <property type="component" value="Unassembled WGS sequence"/>
</dbReference>
<sequence length="203" mass="23363">MVKKGYNKAKFVDSFKWLLDTLEDKELEKRPCIFWSHKREDKPACRKIAEYLKDAGVDYYLDEEDAGLQSASTENNPEKITESIKKGISESTHMLVVISEKTYSSQWVPFEVGYGHATILDKDASENKQKNKIQLAILTLQDISEKTLPDYLQVGYIIRGTKSINEYISEISGKTEGTMINETRIFSNIKSYHPLDNVLNWRL</sequence>
<reference evidence="2 3" key="1">
    <citation type="submission" date="2020-11" db="EMBL/GenBank/DDBJ databases">
        <title>Kaistella gelatinilytica sp. nov., a flavobacterium isolated from Antarctic Soil.</title>
        <authorList>
            <person name="Li J."/>
        </authorList>
    </citation>
    <scope>NUCLEOTIDE SEQUENCE [LARGE SCALE GENOMIC DNA]</scope>
    <source>
        <strain evidence="2 3">G5-32</strain>
    </source>
</reference>
<keyword evidence="3" id="KW-1185">Reference proteome</keyword>
<accession>A0ABS0FAH6</accession>
<dbReference type="EMBL" id="JADPVI010000001">
    <property type="protein sequence ID" value="MBF8456717.1"/>
    <property type="molecule type" value="Genomic_DNA"/>
</dbReference>
<keyword evidence="2" id="KW-0675">Receptor</keyword>
<dbReference type="SUPFAM" id="SSF52200">
    <property type="entry name" value="Toll/Interleukin receptor TIR domain"/>
    <property type="match status" value="1"/>
</dbReference>
<dbReference type="Gene3D" id="3.40.50.10140">
    <property type="entry name" value="Toll/interleukin-1 receptor homology (TIR) domain"/>
    <property type="match status" value="1"/>
</dbReference>
<feature type="domain" description="TIR" evidence="1">
    <location>
        <begin position="33"/>
        <end position="117"/>
    </location>
</feature>